<accession>U4LDP1</accession>
<sequence length="45" mass="5227">MDIRYLLPLKYDGPRYSCSLMSFDWTLGCELPAARVLQIVDYLSI</sequence>
<evidence type="ECO:0000313" key="2">
    <source>
        <dbReference type="Proteomes" id="UP000018144"/>
    </source>
</evidence>
<dbReference type="AlphaFoldDB" id="U4LDP1"/>
<keyword evidence="2" id="KW-1185">Reference proteome</keyword>
<evidence type="ECO:0000313" key="1">
    <source>
        <dbReference type="EMBL" id="CCX29647.1"/>
    </source>
</evidence>
<proteinExistence type="predicted"/>
<gene>
    <name evidence="1" type="ORF">PCON_06308</name>
</gene>
<dbReference type="EMBL" id="HF935309">
    <property type="protein sequence ID" value="CCX29647.1"/>
    <property type="molecule type" value="Genomic_DNA"/>
</dbReference>
<organism evidence="1 2">
    <name type="scientific">Pyronema omphalodes (strain CBS 100304)</name>
    <name type="common">Pyronema confluens</name>
    <dbReference type="NCBI Taxonomy" id="1076935"/>
    <lineage>
        <taxon>Eukaryota</taxon>
        <taxon>Fungi</taxon>
        <taxon>Dikarya</taxon>
        <taxon>Ascomycota</taxon>
        <taxon>Pezizomycotina</taxon>
        <taxon>Pezizomycetes</taxon>
        <taxon>Pezizales</taxon>
        <taxon>Pyronemataceae</taxon>
        <taxon>Pyronema</taxon>
    </lineage>
</organism>
<protein>
    <submittedName>
        <fullName evidence="1">Uncharacterized protein</fullName>
    </submittedName>
</protein>
<name>U4LDP1_PYROM</name>
<reference evidence="1 2" key="1">
    <citation type="journal article" date="2013" name="PLoS Genet.">
        <title>The genome and development-dependent transcriptomes of Pyronema confluens: a window into fungal evolution.</title>
        <authorList>
            <person name="Traeger S."/>
            <person name="Altegoer F."/>
            <person name="Freitag M."/>
            <person name="Gabaldon T."/>
            <person name="Kempken F."/>
            <person name="Kumar A."/>
            <person name="Marcet-Houben M."/>
            <person name="Poggeler S."/>
            <person name="Stajich J.E."/>
            <person name="Nowrousian M."/>
        </authorList>
    </citation>
    <scope>NUCLEOTIDE SEQUENCE [LARGE SCALE GENOMIC DNA]</scope>
    <source>
        <strain evidence="2">CBS 100304</strain>
        <tissue evidence="1">Vegetative mycelium</tissue>
    </source>
</reference>
<dbReference type="Proteomes" id="UP000018144">
    <property type="component" value="Unassembled WGS sequence"/>
</dbReference>